<feature type="compositionally biased region" description="Polar residues" evidence="3">
    <location>
        <begin position="169"/>
        <end position="178"/>
    </location>
</feature>
<organism evidence="5 6">
    <name type="scientific">Iphiclides podalirius</name>
    <name type="common">scarce swallowtail</name>
    <dbReference type="NCBI Taxonomy" id="110791"/>
    <lineage>
        <taxon>Eukaryota</taxon>
        <taxon>Metazoa</taxon>
        <taxon>Ecdysozoa</taxon>
        <taxon>Arthropoda</taxon>
        <taxon>Hexapoda</taxon>
        <taxon>Insecta</taxon>
        <taxon>Pterygota</taxon>
        <taxon>Neoptera</taxon>
        <taxon>Endopterygota</taxon>
        <taxon>Lepidoptera</taxon>
        <taxon>Glossata</taxon>
        <taxon>Ditrysia</taxon>
        <taxon>Papilionoidea</taxon>
        <taxon>Papilionidae</taxon>
        <taxon>Papilioninae</taxon>
        <taxon>Iphiclides</taxon>
    </lineage>
</organism>
<gene>
    <name evidence="5" type="ORF">IPOD504_LOCUS3841</name>
</gene>
<proteinExistence type="predicted"/>
<accession>A0ABN8I075</accession>
<dbReference type="InterPro" id="IPR012677">
    <property type="entry name" value="Nucleotide-bd_a/b_plait_sf"/>
</dbReference>
<protein>
    <recommendedName>
        <fullName evidence="4">RRM domain-containing protein</fullName>
    </recommendedName>
</protein>
<dbReference type="PANTHER" id="PTHR48029:SF1">
    <property type="entry name" value="NUCLEOLAR PROTEIN 8"/>
    <property type="match status" value="1"/>
</dbReference>
<evidence type="ECO:0000256" key="1">
    <source>
        <dbReference type="ARBA" id="ARBA00022884"/>
    </source>
</evidence>
<evidence type="ECO:0000256" key="3">
    <source>
        <dbReference type="SAM" id="MobiDB-lite"/>
    </source>
</evidence>
<evidence type="ECO:0000259" key="4">
    <source>
        <dbReference type="PROSITE" id="PS50102"/>
    </source>
</evidence>
<evidence type="ECO:0000313" key="6">
    <source>
        <dbReference type="Proteomes" id="UP000837857"/>
    </source>
</evidence>
<dbReference type="PANTHER" id="PTHR48029">
    <property type="entry name" value="NUCLEOLAR PROTEIN 8"/>
    <property type="match status" value="1"/>
</dbReference>
<name>A0ABN8I075_9NEOP</name>
<feature type="non-terminal residue" evidence="5">
    <location>
        <position position="1"/>
    </location>
</feature>
<dbReference type="Proteomes" id="UP000837857">
    <property type="component" value="Chromosome 14"/>
</dbReference>
<feature type="region of interest" description="Disordered" evidence="3">
    <location>
        <begin position="169"/>
        <end position="194"/>
    </location>
</feature>
<keyword evidence="6" id="KW-1185">Reference proteome</keyword>
<keyword evidence="1 2" id="KW-0694">RNA-binding</keyword>
<sequence length="583" mass="67797">MSIHTRLFVGNIPLEINDADVHEAFSSYGEIINLELKTKPGVENEYDRKRFAFITLSASNYDVESCIKYFTNADFKGNRLYVTRARESFLERLQRERNQSIKRDEEKKKEDELTAMFPQANPNINLNVKPFPQKRKFNSLNLSCEGIVIDKLKIPNQNKTFEADIQHSNCTSNNTTFDNNDRKKKSDTKRLESMKRKRREFAEKKKIIKTGLIGIDNVSNKKVIFSDNEDENLHSIVTSNSNGDIIESHVNTKNKTLFDDEESESEVNFEIKTQFEGKKGQKVLDLQSRYKSDKRFTLDERFIDEDQSGDENELRKNDEKVDIGQSNETLKQLNILQDVLGVSLKMNNSDSVQKARPKLGMLRYDPMHPDHAKFLAPSTTHHDIPKKEKKKKTNIQEGPVGVEPVVEKVEVSKEQFYKVSETLKEAMIQPTSFSLRNLFSKEENNDKGIDQQNTDYVSLPKGNVKKSNNPLDNAGKNPFVYDSSDSEYEDSKKEINKIEPQESQEIKAVWRENLFFTKNDNRLKEGLLFFTKCDNETERQKERRGLKSVMKKRIYNKDRKTQMFHKKIGGRKKSMKRKIKGRR</sequence>
<dbReference type="PROSITE" id="PS50102">
    <property type="entry name" value="RRM"/>
    <property type="match status" value="1"/>
</dbReference>
<dbReference type="Gene3D" id="3.30.70.330">
    <property type="match status" value="1"/>
</dbReference>
<reference evidence="5" key="1">
    <citation type="submission" date="2022-03" db="EMBL/GenBank/DDBJ databases">
        <authorList>
            <person name="Martin H S."/>
        </authorList>
    </citation>
    <scope>NUCLEOTIDE SEQUENCE</scope>
</reference>
<dbReference type="InterPro" id="IPR000504">
    <property type="entry name" value="RRM_dom"/>
</dbReference>
<dbReference type="SUPFAM" id="SSF54928">
    <property type="entry name" value="RNA-binding domain, RBD"/>
    <property type="match status" value="1"/>
</dbReference>
<dbReference type="EMBL" id="OW152826">
    <property type="protein sequence ID" value="CAH2042461.1"/>
    <property type="molecule type" value="Genomic_DNA"/>
</dbReference>
<feature type="region of interest" description="Disordered" evidence="3">
    <location>
        <begin position="375"/>
        <end position="394"/>
    </location>
</feature>
<dbReference type="SMART" id="SM00360">
    <property type="entry name" value="RRM"/>
    <property type="match status" value="1"/>
</dbReference>
<dbReference type="Pfam" id="PF00076">
    <property type="entry name" value="RRM_1"/>
    <property type="match status" value="1"/>
</dbReference>
<evidence type="ECO:0000256" key="2">
    <source>
        <dbReference type="PROSITE-ProRule" id="PRU00176"/>
    </source>
</evidence>
<feature type="domain" description="RRM" evidence="4">
    <location>
        <begin position="5"/>
        <end position="87"/>
    </location>
</feature>
<evidence type="ECO:0000313" key="5">
    <source>
        <dbReference type="EMBL" id="CAH2042461.1"/>
    </source>
</evidence>
<dbReference type="InterPro" id="IPR035979">
    <property type="entry name" value="RBD_domain_sf"/>
</dbReference>